<name>A0A1W1BXZ7_9ZZZZ</name>
<accession>A0A1W1BXZ7</accession>
<reference evidence="1" key="1">
    <citation type="submission" date="2016-10" db="EMBL/GenBank/DDBJ databases">
        <authorList>
            <person name="de Groot N.N."/>
        </authorList>
    </citation>
    <scope>NUCLEOTIDE SEQUENCE</scope>
</reference>
<dbReference type="EMBL" id="FPHK01000031">
    <property type="protein sequence ID" value="SFV58406.1"/>
    <property type="molecule type" value="Genomic_DNA"/>
</dbReference>
<evidence type="ECO:0000313" key="1">
    <source>
        <dbReference type="EMBL" id="SFV58406.1"/>
    </source>
</evidence>
<dbReference type="Gene3D" id="3.40.50.10610">
    <property type="entry name" value="ABC-type transport auxiliary lipoprotein component"/>
    <property type="match status" value="1"/>
</dbReference>
<sequence>MVSTPKGLPKVYEDVNDTYQKKNDIAVSVFRLQNFTDTPRAGMRAANIVEGILKSKGYRVISHVNEKKYTLKKAYKKAKDDDAKYFIYGGVSEWRYKTGIDGEPAVSLQISLYKTKNKKLVWSATGSDSDWGNGSIGTTAQSLMLEMMEQ</sequence>
<proteinExistence type="predicted"/>
<gene>
    <name evidence="1" type="ORF">MNB_SM-6-698</name>
</gene>
<organism evidence="1">
    <name type="scientific">hydrothermal vent metagenome</name>
    <dbReference type="NCBI Taxonomy" id="652676"/>
    <lineage>
        <taxon>unclassified sequences</taxon>
        <taxon>metagenomes</taxon>
        <taxon>ecological metagenomes</taxon>
    </lineage>
</organism>
<dbReference type="AlphaFoldDB" id="A0A1W1BXZ7"/>
<protein>
    <submittedName>
        <fullName evidence="1">Extracellular Matrix protein PelC</fullName>
    </submittedName>
</protein>